<evidence type="ECO:0000313" key="2">
    <source>
        <dbReference type="EMBL" id="TIC65332.1"/>
    </source>
</evidence>
<dbReference type="EMBL" id="SPRX01000024">
    <property type="protein sequence ID" value="TIC65332.1"/>
    <property type="molecule type" value="Genomic_DNA"/>
</dbReference>
<dbReference type="InterPro" id="IPR003754">
    <property type="entry name" value="4pyrrol_synth_uPrphyn_synth"/>
</dbReference>
<dbReference type="SUPFAM" id="SSF69618">
    <property type="entry name" value="HemD-like"/>
    <property type="match status" value="1"/>
</dbReference>
<dbReference type="GO" id="GO:0005829">
    <property type="term" value="C:cytosol"/>
    <property type="evidence" value="ECO:0007669"/>
    <property type="project" value="TreeGrafter"/>
</dbReference>
<proteinExistence type="predicted"/>
<protein>
    <submittedName>
        <fullName evidence="2">Tetrapyrrole biosynthesis, uroporphyrinogen III synthase</fullName>
    </submittedName>
</protein>
<name>A0A4T0M1I9_9BASI</name>
<dbReference type="AlphaFoldDB" id="A0A4T0M1I9"/>
<dbReference type="UniPathway" id="UPA00251">
    <property type="reaction ID" value="UER00320"/>
</dbReference>
<dbReference type="PANTHER" id="PTHR12390:SF0">
    <property type="entry name" value="UROPORPHYRINOGEN-III SYNTHASE"/>
    <property type="match status" value="1"/>
</dbReference>
<dbReference type="InterPro" id="IPR036108">
    <property type="entry name" value="4pyrrol_syn_uPrphyn_synt_sf"/>
</dbReference>
<dbReference type="InterPro" id="IPR039793">
    <property type="entry name" value="UROS/Hem4"/>
</dbReference>
<organism evidence="2 3">
    <name type="scientific">Wallemia mellicola</name>
    <dbReference type="NCBI Taxonomy" id="1708541"/>
    <lineage>
        <taxon>Eukaryota</taxon>
        <taxon>Fungi</taxon>
        <taxon>Dikarya</taxon>
        <taxon>Basidiomycota</taxon>
        <taxon>Wallemiomycotina</taxon>
        <taxon>Wallemiomycetes</taxon>
        <taxon>Wallemiales</taxon>
        <taxon>Wallemiaceae</taxon>
        <taxon>Wallemia</taxon>
    </lineage>
</organism>
<evidence type="ECO:0000259" key="1">
    <source>
        <dbReference type="Pfam" id="PF02602"/>
    </source>
</evidence>
<dbReference type="Pfam" id="PF02602">
    <property type="entry name" value="HEM4"/>
    <property type="match status" value="1"/>
</dbReference>
<reference evidence="2 3" key="1">
    <citation type="submission" date="2019-03" db="EMBL/GenBank/DDBJ databases">
        <title>Sequencing 25 genomes of Wallemia mellicola.</title>
        <authorList>
            <person name="Gostincar C."/>
        </authorList>
    </citation>
    <scope>NUCLEOTIDE SEQUENCE [LARGE SCALE GENOMIC DNA]</scope>
    <source>
        <strain evidence="2 3">EXF-757</strain>
    </source>
</reference>
<feature type="domain" description="Tetrapyrrole biosynthesis uroporphyrinogen III synthase" evidence="1">
    <location>
        <begin position="13"/>
        <end position="245"/>
    </location>
</feature>
<gene>
    <name evidence="2" type="ORF">E3Q01_02203</name>
</gene>
<sequence>MRVLLFKEETSNYKDALIEGGYDTLFIPVLRSISVDIPRLRELIHKSAHDYDAVLVTSQRAVQAWKEASVGIDSPISWSNIPFYSVGPSTSNALQTLKDTINPDLAPRDVLGGEESGNGNQLAEYILSREDKPRRILYLVGDKTASELSNILQDHGVEITRLQVYATQQIASEEIETTLKQKECTDTVWSVIFSPSGANVIVPAIKNLKLDTKLASIGPTTTRRLQEMHMNVDAMPTRPDARQLTEEMHKSDILDRT</sequence>
<dbReference type="GO" id="GO:0006780">
    <property type="term" value="P:uroporphyrinogen III biosynthetic process"/>
    <property type="evidence" value="ECO:0007669"/>
    <property type="project" value="InterPro"/>
</dbReference>
<accession>A0A4T0M1I9</accession>
<evidence type="ECO:0000313" key="3">
    <source>
        <dbReference type="Proteomes" id="UP000310708"/>
    </source>
</evidence>
<dbReference type="GO" id="GO:0004852">
    <property type="term" value="F:uroporphyrinogen-III synthase activity"/>
    <property type="evidence" value="ECO:0007669"/>
    <property type="project" value="InterPro"/>
</dbReference>
<dbReference type="Proteomes" id="UP000310708">
    <property type="component" value="Unassembled WGS sequence"/>
</dbReference>
<comment type="caution">
    <text evidence="2">The sequence shown here is derived from an EMBL/GenBank/DDBJ whole genome shotgun (WGS) entry which is preliminary data.</text>
</comment>
<dbReference type="Gene3D" id="3.40.50.10090">
    <property type="match status" value="2"/>
</dbReference>
<dbReference type="CDD" id="cd06578">
    <property type="entry name" value="HemD"/>
    <property type="match status" value="1"/>
</dbReference>
<dbReference type="GO" id="GO:0006782">
    <property type="term" value="P:protoporphyrinogen IX biosynthetic process"/>
    <property type="evidence" value="ECO:0007669"/>
    <property type="project" value="UniProtKB-UniPathway"/>
</dbReference>
<dbReference type="PANTHER" id="PTHR12390">
    <property type="entry name" value="UROPORPHYRINOGEN III SYNTHASE"/>
    <property type="match status" value="1"/>
</dbReference>